<dbReference type="AlphaFoldDB" id="A0A9E2L0M9"/>
<gene>
    <name evidence="1" type="ORF">IAA16_01550</name>
</gene>
<dbReference type="Proteomes" id="UP000823914">
    <property type="component" value="Unassembled WGS sequence"/>
</dbReference>
<dbReference type="Gene3D" id="1.10.150.240">
    <property type="entry name" value="Putative phosphatase, domain 2"/>
    <property type="match status" value="1"/>
</dbReference>
<dbReference type="SUPFAM" id="SSF56784">
    <property type="entry name" value="HAD-like"/>
    <property type="match status" value="1"/>
</dbReference>
<accession>A0A9E2L0M9</accession>
<dbReference type="Gene3D" id="3.40.50.1000">
    <property type="entry name" value="HAD superfamily/HAD-like"/>
    <property type="match status" value="1"/>
</dbReference>
<proteinExistence type="predicted"/>
<protein>
    <submittedName>
        <fullName evidence="1">Uncharacterized protein</fullName>
    </submittedName>
</protein>
<dbReference type="EMBL" id="JAHLFV010000035">
    <property type="protein sequence ID" value="MBU3849232.1"/>
    <property type="molecule type" value="Genomic_DNA"/>
</dbReference>
<comment type="caution">
    <text evidence="1">The sequence shown here is derived from an EMBL/GenBank/DDBJ whole genome shotgun (WGS) entry which is preliminary data.</text>
</comment>
<evidence type="ECO:0000313" key="2">
    <source>
        <dbReference type="Proteomes" id="UP000823914"/>
    </source>
</evidence>
<name>A0A9E2L0M9_9SPIR</name>
<evidence type="ECO:0000313" key="1">
    <source>
        <dbReference type="EMBL" id="MBU3849232.1"/>
    </source>
</evidence>
<organism evidence="1 2">
    <name type="scientific">Candidatus Treponema excrementipullorum</name>
    <dbReference type="NCBI Taxonomy" id="2838768"/>
    <lineage>
        <taxon>Bacteria</taxon>
        <taxon>Pseudomonadati</taxon>
        <taxon>Spirochaetota</taxon>
        <taxon>Spirochaetia</taxon>
        <taxon>Spirochaetales</taxon>
        <taxon>Treponemataceae</taxon>
        <taxon>Treponema</taxon>
    </lineage>
</organism>
<dbReference type="InterPro" id="IPR023214">
    <property type="entry name" value="HAD_sf"/>
</dbReference>
<dbReference type="InterPro" id="IPR036412">
    <property type="entry name" value="HAD-like_sf"/>
</dbReference>
<dbReference type="InterPro" id="IPR023198">
    <property type="entry name" value="PGP-like_dom2"/>
</dbReference>
<reference evidence="1" key="1">
    <citation type="journal article" date="2021" name="PeerJ">
        <title>Extensive microbial diversity within the chicken gut microbiome revealed by metagenomics and culture.</title>
        <authorList>
            <person name="Gilroy R."/>
            <person name="Ravi A."/>
            <person name="Getino M."/>
            <person name="Pursley I."/>
            <person name="Horton D.L."/>
            <person name="Alikhan N.F."/>
            <person name="Baker D."/>
            <person name="Gharbi K."/>
            <person name="Hall N."/>
            <person name="Watson M."/>
            <person name="Adriaenssens E.M."/>
            <person name="Foster-Nyarko E."/>
            <person name="Jarju S."/>
            <person name="Secka A."/>
            <person name="Antonio M."/>
            <person name="Oren A."/>
            <person name="Chaudhuri R.R."/>
            <person name="La Ragione R."/>
            <person name="Hildebrand F."/>
            <person name="Pallen M.J."/>
        </authorList>
    </citation>
    <scope>NUCLEOTIDE SEQUENCE</scope>
    <source>
        <strain evidence="1">Gambia15-2214</strain>
    </source>
</reference>
<sequence length="185" mass="21442">MLFIFDMGGVVAEACYIDSVFKFLGMSEEIFYKICSCTGENLWSALETGRMSSVDFWKEFSRRWKLLSEQTRGNNGDKIETTMPGSDNMGLTCSVPPVKELPPDIFRLFFHPRLNEKTVAIIEKLRKKHRVVCGTNTIDSHWECHMERGDYRFFDQTYASNKICFIEQLHKRRIHCLSGCGLPLH</sequence>
<reference evidence="1" key="2">
    <citation type="submission" date="2021-04" db="EMBL/GenBank/DDBJ databases">
        <authorList>
            <person name="Gilroy R."/>
        </authorList>
    </citation>
    <scope>NUCLEOTIDE SEQUENCE</scope>
    <source>
        <strain evidence="1">Gambia15-2214</strain>
    </source>
</reference>